<name>A0ABM9AXC5_9BACT</name>
<dbReference type="PANTHER" id="PTHR12358">
    <property type="entry name" value="SPHINGOSINE KINASE"/>
    <property type="match status" value="1"/>
</dbReference>
<evidence type="ECO:0000313" key="7">
    <source>
        <dbReference type="Proteomes" id="UP000837803"/>
    </source>
</evidence>
<evidence type="ECO:0000256" key="2">
    <source>
        <dbReference type="ARBA" id="ARBA00022741"/>
    </source>
</evidence>
<dbReference type="InterPro" id="IPR017438">
    <property type="entry name" value="ATP-NAD_kinase_N"/>
</dbReference>
<dbReference type="InterPro" id="IPR016064">
    <property type="entry name" value="NAD/diacylglycerol_kinase_sf"/>
</dbReference>
<dbReference type="Pfam" id="PF00781">
    <property type="entry name" value="DAGK_cat"/>
    <property type="match status" value="1"/>
</dbReference>
<dbReference type="RefSeq" id="WP_238749548.1">
    <property type="nucleotide sequence ID" value="NZ_CAKLPZ010000001.1"/>
</dbReference>
<evidence type="ECO:0000313" key="6">
    <source>
        <dbReference type="EMBL" id="CAH0999360.1"/>
    </source>
</evidence>
<dbReference type="Pfam" id="PF19279">
    <property type="entry name" value="YegS_C"/>
    <property type="match status" value="1"/>
</dbReference>
<feature type="domain" description="DAGKc" evidence="5">
    <location>
        <begin position="1"/>
        <end position="134"/>
    </location>
</feature>
<keyword evidence="7" id="KW-1185">Reference proteome</keyword>
<reference evidence="6" key="1">
    <citation type="submission" date="2021-12" db="EMBL/GenBank/DDBJ databases">
        <authorList>
            <person name="Rodrigo-Torres L."/>
            <person name="Arahal R. D."/>
            <person name="Lucena T."/>
        </authorList>
    </citation>
    <scope>NUCLEOTIDE SEQUENCE</scope>
    <source>
        <strain evidence="6">CECT 8419</strain>
    </source>
</reference>
<evidence type="ECO:0000256" key="1">
    <source>
        <dbReference type="ARBA" id="ARBA00022679"/>
    </source>
</evidence>
<dbReference type="InterPro" id="IPR045540">
    <property type="entry name" value="YegS/DAGK_C"/>
</dbReference>
<dbReference type="GO" id="GO:0016301">
    <property type="term" value="F:kinase activity"/>
    <property type="evidence" value="ECO:0007669"/>
    <property type="project" value="UniProtKB-KW"/>
</dbReference>
<proteinExistence type="predicted"/>
<accession>A0ABM9AXC5</accession>
<keyword evidence="4" id="KW-0067">ATP-binding</keyword>
<dbReference type="SUPFAM" id="SSF111331">
    <property type="entry name" value="NAD kinase/diacylglycerol kinase-like"/>
    <property type="match status" value="1"/>
</dbReference>
<evidence type="ECO:0000256" key="3">
    <source>
        <dbReference type="ARBA" id="ARBA00022777"/>
    </source>
</evidence>
<dbReference type="Gene3D" id="3.40.50.10330">
    <property type="entry name" value="Probable inorganic polyphosphate/atp-NAD kinase, domain 1"/>
    <property type="match status" value="1"/>
</dbReference>
<evidence type="ECO:0000259" key="5">
    <source>
        <dbReference type="PROSITE" id="PS50146"/>
    </source>
</evidence>
<dbReference type="PROSITE" id="PS50146">
    <property type="entry name" value="DAGK"/>
    <property type="match status" value="1"/>
</dbReference>
<dbReference type="Proteomes" id="UP000837803">
    <property type="component" value="Unassembled WGS sequence"/>
</dbReference>
<keyword evidence="2" id="KW-0547">Nucleotide-binding</keyword>
<organism evidence="6 7">
    <name type="scientific">Neolewinella maritima</name>
    <dbReference type="NCBI Taxonomy" id="1383882"/>
    <lineage>
        <taxon>Bacteria</taxon>
        <taxon>Pseudomonadati</taxon>
        <taxon>Bacteroidota</taxon>
        <taxon>Saprospiria</taxon>
        <taxon>Saprospirales</taxon>
        <taxon>Lewinellaceae</taxon>
        <taxon>Neolewinella</taxon>
    </lineage>
</organism>
<sequence>MLAAPHFLINPAAAGGRARRWWQAALPVLRKHLPDLTFAVSDDHHSLAQLVTAALADGRYFLVGVGGDGTHHDIINALVRQGALSEVTYAPLPLGTGNDWCRTLGVPRHILRWIPVLQAGKTIPHRIGKLTYHTQGAGPQVQYFINVAGMAYDAEVVRRSAKLPVSHGLLYPLLTLGYLPDFTPPELDLQYDGTSVRGRFHTINLGIGRYNGGGMRLVPQADPTADTLALTYAVGLPTRRILANGWRFYTNSIGRVEGVTTTHATDVRITGITGLEADGEWLGQAPVTAGLLPERLRVVVGN</sequence>
<keyword evidence="1 6" id="KW-0808">Transferase</keyword>
<dbReference type="EC" id="2.7.1.-" evidence="6"/>
<evidence type="ECO:0000256" key="4">
    <source>
        <dbReference type="ARBA" id="ARBA00022840"/>
    </source>
</evidence>
<comment type="caution">
    <text evidence="6">The sequence shown here is derived from an EMBL/GenBank/DDBJ whole genome shotgun (WGS) entry which is preliminary data.</text>
</comment>
<dbReference type="InterPro" id="IPR050187">
    <property type="entry name" value="Lipid_Phosphate_FormReg"/>
</dbReference>
<gene>
    <name evidence="6" type="primary">ytlR</name>
    <name evidence="6" type="ORF">LEM8419_00658</name>
</gene>
<dbReference type="SMART" id="SM00046">
    <property type="entry name" value="DAGKc"/>
    <property type="match status" value="1"/>
</dbReference>
<dbReference type="PANTHER" id="PTHR12358:SF106">
    <property type="entry name" value="LIPID KINASE YEGS"/>
    <property type="match status" value="1"/>
</dbReference>
<dbReference type="Gene3D" id="2.60.200.40">
    <property type="match status" value="1"/>
</dbReference>
<dbReference type="InterPro" id="IPR001206">
    <property type="entry name" value="Diacylglycerol_kinase_cat_dom"/>
</dbReference>
<keyword evidence="3 6" id="KW-0418">Kinase</keyword>
<dbReference type="EMBL" id="CAKLPZ010000001">
    <property type="protein sequence ID" value="CAH0999360.1"/>
    <property type="molecule type" value="Genomic_DNA"/>
</dbReference>
<protein>
    <submittedName>
        <fullName evidence="6">Lipid kinase YtlR</fullName>
        <ecNumber evidence="6">2.7.1.-</ecNumber>
    </submittedName>
</protein>